<sequence length="64" mass="7356">MAVDRAASKSERLSAFDLDALREVFRKSVREHDVTAADWAEHAKLFLKRTTKREAGKEIINRVD</sequence>
<proteinExistence type="predicted"/>
<dbReference type="Proteomes" id="UP000272706">
    <property type="component" value="Unassembled WGS sequence"/>
</dbReference>
<evidence type="ECO:0000313" key="2">
    <source>
        <dbReference type="Proteomes" id="UP000272706"/>
    </source>
</evidence>
<comment type="caution">
    <text evidence="1">The sequence shown here is derived from an EMBL/GenBank/DDBJ whole genome shotgun (WGS) entry which is preliminary data.</text>
</comment>
<organism evidence="1 2">
    <name type="scientific">Mesorhizobium waimense</name>
    <dbReference type="NCBI Taxonomy" id="1300307"/>
    <lineage>
        <taxon>Bacteria</taxon>
        <taxon>Pseudomonadati</taxon>
        <taxon>Pseudomonadota</taxon>
        <taxon>Alphaproteobacteria</taxon>
        <taxon>Hyphomicrobiales</taxon>
        <taxon>Phyllobacteriaceae</taxon>
        <taxon>Mesorhizobium</taxon>
    </lineage>
</organism>
<reference evidence="1 2" key="1">
    <citation type="submission" date="2018-09" db="EMBL/GenBank/DDBJ databases">
        <title>Mesorhizobium carmichaelinearum sp. nov. isolated from Carmichaelinea spp. root nodules in New Zealand.</title>
        <authorList>
            <person name="De Meyer S.E."/>
        </authorList>
    </citation>
    <scope>NUCLEOTIDE SEQUENCE [LARGE SCALE GENOMIC DNA]</scope>
    <source>
        <strain evidence="1 2">ICMP19557</strain>
    </source>
</reference>
<evidence type="ECO:0000313" key="1">
    <source>
        <dbReference type="EMBL" id="RJT42676.1"/>
    </source>
</evidence>
<gene>
    <name evidence="1" type="ORF">D3227_02155</name>
</gene>
<dbReference type="OrthoDB" id="8090934at2"/>
<dbReference type="RefSeq" id="WP_120012018.1">
    <property type="nucleotide sequence ID" value="NZ_QZWZ01000001.1"/>
</dbReference>
<accession>A0A3A5LAK8</accession>
<dbReference type="AlphaFoldDB" id="A0A3A5LAK8"/>
<protein>
    <submittedName>
        <fullName evidence="1">Uncharacterized protein</fullName>
    </submittedName>
</protein>
<dbReference type="EMBL" id="QZWZ01000001">
    <property type="protein sequence ID" value="RJT42676.1"/>
    <property type="molecule type" value="Genomic_DNA"/>
</dbReference>
<keyword evidence="2" id="KW-1185">Reference proteome</keyword>
<name>A0A3A5LAK8_9HYPH</name>